<dbReference type="SUPFAM" id="SSF50939">
    <property type="entry name" value="Sialidases"/>
    <property type="match status" value="1"/>
</dbReference>
<dbReference type="EMBL" id="DSUT01000013">
    <property type="protein sequence ID" value="HGK27495.1"/>
    <property type="molecule type" value="Genomic_DNA"/>
</dbReference>
<comment type="caution">
    <text evidence="1">The sequence shown here is derived from an EMBL/GenBank/DDBJ whole genome shotgun (WGS) entry which is preliminary data.</text>
</comment>
<dbReference type="CDD" id="cd15482">
    <property type="entry name" value="Sialidase_non-viral"/>
    <property type="match status" value="1"/>
</dbReference>
<reference evidence="1" key="1">
    <citation type="journal article" date="2020" name="mSystems">
        <title>Genome- and Community-Level Interaction Insights into Carbon Utilization and Element Cycling Functions of Hydrothermarchaeota in Hydrothermal Sediment.</title>
        <authorList>
            <person name="Zhou Z."/>
            <person name="Liu Y."/>
            <person name="Xu W."/>
            <person name="Pan J."/>
            <person name="Luo Z.H."/>
            <person name="Li M."/>
        </authorList>
    </citation>
    <scope>NUCLEOTIDE SEQUENCE [LARGE SCALE GENOMIC DNA]</scope>
    <source>
        <strain evidence="1">SpSt-488</strain>
    </source>
</reference>
<organism evidence="1">
    <name type="scientific">candidate division WOR-3 bacterium</name>
    <dbReference type="NCBI Taxonomy" id="2052148"/>
    <lineage>
        <taxon>Bacteria</taxon>
        <taxon>Bacteria division WOR-3</taxon>
    </lineage>
</organism>
<sequence length="472" mass="51082">MPFPLLTLLAVLGAAGVGEGRGAAVVSGPVSSFGAATDSAGTVWVAVAWPDARLQVLRSDDRGGSWSSLAWVPLDSVARQVEVVVGRGDSGRVFVFYLSAANEGDLWAVALDPENGEWRRSTVSVGPDTIDDFAVAVDWDTNYYLYCLFANEQRTGLTGHFTRSRDFGRSWEATQDWWNCWDPCLAHTAGSTVHAVWRDAESGRRIYYTSNRHYGAAANWGQLHSVGTGTGRSFGPVVVQSDTLPEWFSTVWVFYAVGRRDSSMTDIEFAFSTDGGWSWQTGLTLDSSFGDEWLVDAQVSRGGSAVDICYYYGGKGPNEPTAVLWRCGSSLDPGFFSAAVKVSDVRCEPRADGCRPRVVQLPGAVPHGPGFLFSRFGPEGVWFSSPFGGKPDTASRPAIAGRPNPFRAGTCVRLAVADDPCGHVAVFDALGRPVRVVRDGRWDGRDERGRRVPAGAYLLRCGRAQGRVVVSE</sequence>
<accession>A0A7C4GFA9</accession>
<dbReference type="InterPro" id="IPR036278">
    <property type="entry name" value="Sialidase_sf"/>
</dbReference>
<proteinExistence type="predicted"/>
<dbReference type="AlphaFoldDB" id="A0A7C4GFA9"/>
<gene>
    <name evidence="1" type="ORF">ENS41_00875</name>
</gene>
<protein>
    <recommendedName>
        <fullName evidence="2">Exo-alpha-sialidase</fullName>
    </recommendedName>
</protein>
<evidence type="ECO:0008006" key="2">
    <source>
        <dbReference type="Google" id="ProtNLM"/>
    </source>
</evidence>
<name>A0A7C4GFA9_UNCW3</name>
<evidence type="ECO:0000313" key="1">
    <source>
        <dbReference type="EMBL" id="HGK27495.1"/>
    </source>
</evidence>